<dbReference type="Proteomes" id="UP000321580">
    <property type="component" value="Unassembled WGS sequence"/>
</dbReference>
<sequence length="554" mass="58307">MKTTAQLHLILLAALMLCFTQGWCQPAAFTFTPSNQSAVFIGQIQLEGAPVEAGSWIAAFDPDGQCAGAAEVIIFQGQSFANPPIFGDDPATAGIDEGLMPNDFFTLHLFTPGDGLIRAYRVDGAVAEFPGWANNNGAPLPGYDDASVIYNFTEVTGPPEVGAEVENASCHGEDDGSVALTLDGGAPPFTFSWSNGGSGPVIADLAAGSYSCTVTDGDGMVYPFGPFEVGEPEPLAAEVQTALDTCGESRGSLTVVPINDVPPFVILWENNSISFVRNGLEAGTYSYLLLNGDGCRLEGTAEVEESPEITFEANSTPASCLPFADGSAAVMPMQGVPPLSVTWADGNTDTVRMGLQGTDYAFVVTDGLGCEAPGQITVPNETNIDVGIESMPYSVSQTEFRYGTLTASPTGGTPPYTYEWYADSLLSSTGPFADSLFTGWYGLTVTDDEGCQWSADSLYVGLLLNTHSVSLAAPRLYPNPLSEGTLHIQLPNQLNAAVEAKLLDVYGRAVWTGTLQALKGRLEANFPSGLPAGKYWVAVHGPRPYQAAPLLIAP</sequence>
<keyword evidence="3" id="KW-1185">Reference proteome</keyword>
<feature type="signal peptide" evidence="1">
    <location>
        <begin position="1"/>
        <end position="24"/>
    </location>
</feature>
<dbReference type="AlphaFoldDB" id="A0A5C6RJ64"/>
<proteinExistence type="predicted"/>
<protein>
    <recommendedName>
        <fullName evidence="4">T9SS type A sorting domain-containing protein</fullName>
    </recommendedName>
</protein>
<evidence type="ECO:0000313" key="3">
    <source>
        <dbReference type="Proteomes" id="UP000321580"/>
    </source>
</evidence>
<feature type="chain" id="PRO_5022661491" description="T9SS type A sorting domain-containing protein" evidence="1">
    <location>
        <begin position="25"/>
        <end position="554"/>
    </location>
</feature>
<dbReference type="OrthoDB" id="9805017at2"/>
<dbReference type="RefSeq" id="WP_147168627.1">
    <property type="nucleotide sequence ID" value="NZ_VOOR01000040.1"/>
</dbReference>
<evidence type="ECO:0000256" key="1">
    <source>
        <dbReference type="SAM" id="SignalP"/>
    </source>
</evidence>
<reference evidence="2 3" key="1">
    <citation type="submission" date="2019-08" db="EMBL/GenBank/DDBJ databases">
        <title>Genome of Phaeodactylibacter luteus.</title>
        <authorList>
            <person name="Bowman J.P."/>
        </authorList>
    </citation>
    <scope>NUCLEOTIDE SEQUENCE [LARGE SCALE GENOMIC DNA]</scope>
    <source>
        <strain evidence="2 3">KCTC 42180</strain>
    </source>
</reference>
<evidence type="ECO:0000313" key="2">
    <source>
        <dbReference type="EMBL" id="TXB61975.1"/>
    </source>
</evidence>
<organism evidence="2 3">
    <name type="scientific">Phaeodactylibacter luteus</name>
    <dbReference type="NCBI Taxonomy" id="1564516"/>
    <lineage>
        <taxon>Bacteria</taxon>
        <taxon>Pseudomonadati</taxon>
        <taxon>Bacteroidota</taxon>
        <taxon>Saprospiria</taxon>
        <taxon>Saprospirales</taxon>
        <taxon>Haliscomenobacteraceae</taxon>
        <taxon>Phaeodactylibacter</taxon>
    </lineage>
</organism>
<dbReference type="EMBL" id="VOOR01000040">
    <property type="protein sequence ID" value="TXB61975.1"/>
    <property type="molecule type" value="Genomic_DNA"/>
</dbReference>
<dbReference type="Pfam" id="PF13573">
    <property type="entry name" value="SprB"/>
    <property type="match status" value="2"/>
</dbReference>
<keyword evidence="1" id="KW-0732">Signal</keyword>
<comment type="caution">
    <text evidence="2">The sequence shown here is derived from an EMBL/GenBank/DDBJ whole genome shotgun (WGS) entry which is preliminary data.</text>
</comment>
<name>A0A5C6RJ64_9BACT</name>
<accession>A0A5C6RJ64</accession>
<dbReference type="InterPro" id="IPR025667">
    <property type="entry name" value="SprB_repeat"/>
</dbReference>
<evidence type="ECO:0008006" key="4">
    <source>
        <dbReference type="Google" id="ProtNLM"/>
    </source>
</evidence>
<gene>
    <name evidence="2" type="ORF">FRY97_16280</name>
</gene>